<comment type="caution">
    <text evidence="1">The sequence shown here is derived from an EMBL/GenBank/DDBJ whole genome shotgun (WGS) entry which is preliminary data.</text>
</comment>
<organism evidence="1 2">
    <name type="scientific">Caerostris extrusa</name>
    <name type="common">Bark spider</name>
    <name type="synonym">Caerostris bankana</name>
    <dbReference type="NCBI Taxonomy" id="172846"/>
    <lineage>
        <taxon>Eukaryota</taxon>
        <taxon>Metazoa</taxon>
        <taxon>Ecdysozoa</taxon>
        <taxon>Arthropoda</taxon>
        <taxon>Chelicerata</taxon>
        <taxon>Arachnida</taxon>
        <taxon>Araneae</taxon>
        <taxon>Araneomorphae</taxon>
        <taxon>Entelegynae</taxon>
        <taxon>Araneoidea</taxon>
        <taxon>Araneidae</taxon>
        <taxon>Caerostris</taxon>
    </lineage>
</organism>
<dbReference type="Proteomes" id="UP001054945">
    <property type="component" value="Unassembled WGS sequence"/>
</dbReference>
<keyword evidence="2" id="KW-1185">Reference proteome</keyword>
<proteinExistence type="predicted"/>
<accession>A0AAV4VDI1</accession>
<protein>
    <submittedName>
        <fullName evidence="1">Uncharacterized protein</fullName>
    </submittedName>
</protein>
<gene>
    <name evidence="1" type="ORF">CEXT_358011</name>
</gene>
<sequence>IRVQGALRGLSSIGHLENGIMEDCSSIGYLEDVPGKWHYGESHSIGHLEDGIMKIVFCWTPEDGIMEDCLLLVTWKMVL</sequence>
<dbReference type="EMBL" id="BPLR01014339">
    <property type="protein sequence ID" value="GIY68201.1"/>
    <property type="molecule type" value="Genomic_DNA"/>
</dbReference>
<feature type="non-terminal residue" evidence="1">
    <location>
        <position position="1"/>
    </location>
</feature>
<reference evidence="1 2" key="1">
    <citation type="submission" date="2021-06" db="EMBL/GenBank/DDBJ databases">
        <title>Caerostris extrusa draft genome.</title>
        <authorList>
            <person name="Kono N."/>
            <person name="Arakawa K."/>
        </authorList>
    </citation>
    <scope>NUCLEOTIDE SEQUENCE [LARGE SCALE GENOMIC DNA]</scope>
</reference>
<dbReference type="AlphaFoldDB" id="A0AAV4VDI1"/>
<evidence type="ECO:0000313" key="1">
    <source>
        <dbReference type="EMBL" id="GIY68201.1"/>
    </source>
</evidence>
<evidence type="ECO:0000313" key="2">
    <source>
        <dbReference type="Proteomes" id="UP001054945"/>
    </source>
</evidence>
<name>A0AAV4VDI1_CAEEX</name>